<dbReference type="Gene3D" id="3.80.10.10">
    <property type="entry name" value="Ribonuclease Inhibitor"/>
    <property type="match status" value="2"/>
</dbReference>
<dbReference type="RefSeq" id="WP_037301323.1">
    <property type="nucleotide sequence ID" value="NZ_ATAX01000036.1"/>
</dbReference>
<reference evidence="2 3" key="1">
    <citation type="journal article" date="2014" name="PLoS ONE">
        <title>Rumen cellulosomics: divergent fiber-degrading strategies revealed by comparative genome-wide analysis of six ruminococcal strains.</title>
        <authorList>
            <person name="Dassa B."/>
            <person name="Borovok I."/>
            <person name="Ruimy-Israeli V."/>
            <person name="Lamed R."/>
            <person name="Flint H.J."/>
            <person name="Duncan S.H."/>
            <person name="Henrissat B."/>
            <person name="Coutinho P."/>
            <person name="Morrison M."/>
            <person name="Mosoni P."/>
            <person name="Yeoman C.J."/>
            <person name="White B.A."/>
            <person name="Bayer E.A."/>
        </authorList>
    </citation>
    <scope>NUCLEOTIDE SEQUENCE [LARGE SCALE GENOMIC DNA]</scope>
    <source>
        <strain evidence="2 3">007c</strain>
    </source>
</reference>
<gene>
    <name evidence="2" type="ORF">RF007C_13180</name>
</gene>
<accession>W7UVE7</accession>
<organism evidence="2 3">
    <name type="scientific">Ruminococcus flavefaciens 007c</name>
    <dbReference type="NCBI Taxonomy" id="1341157"/>
    <lineage>
        <taxon>Bacteria</taxon>
        <taxon>Bacillati</taxon>
        <taxon>Bacillota</taxon>
        <taxon>Clostridia</taxon>
        <taxon>Eubacteriales</taxon>
        <taxon>Oscillospiraceae</taxon>
        <taxon>Ruminococcus</taxon>
    </lineage>
</organism>
<feature type="signal peptide" evidence="1">
    <location>
        <begin position="1"/>
        <end position="31"/>
    </location>
</feature>
<feature type="chain" id="PRO_5004905125" description="Transglutaminase-like domain-containing protein" evidence="1">
    <location>
        <begin position="32"/>
        <end position="749"/>
    </location>
</feature>
<proteinExistence type="predicted"/>
<dbReference type="Pfam" id="PF13306">
    <property type="entry name" value="LRR_5"/>
    <property type="match status" value="2"/>
</dbReference>
<name>W7UVE7_RUMFL</name>
<evidence type="ECO:0008006" key="4">
    <source>
        <dbReference type="Google" id="ProtNLM"/>
    </source>
</evidence>
<dbReference type="InterPro" id="IPR053139">
    <property type="entry name" value="Surface_bspA-like"/>
</dbReference>
<keyword evidence="1" id="KW-0732">Signal</keyword>
<comment type="caution">
    <text evidence="2">The sequence shown here is derived from an EMBL/GenBank/DDBJ whole genome shotgun (WGS) entry which is preliminary data.</text>
</comment>
<evidence type="ECO:0000256" key="1">
    <source>
        <dbReference type="SAM" id="SignalP"/>
    </source>
</evidence>
<dbReference type="AlphaFoldDB" id="W7UVE7"/>
<sequence>MKKNNKMKAAISIFAAALNVLPVANIMNVSAKEISPAQIRDEVADLYIDLSDSKYDVNGDGFRDYKDAAKVEEYINNLYEEYRNGDSYTDNSDLPKFDVKNGETKYDITGNTQLSSDDYCTYLKAIQQKYRYEVNMKELTATITRYSDKEAETIVVPAEIYDQATDRIYPVANIADGAFTGCTKLTKIEFFDYRIPNWVDEDNKPIANRGMVSASTALKIKKGAFDDCAALNEIVFPSHITIEDGALNQTNFAKNNSDIIDGVKVYRSTGALGRSQTILAYGIENADTIKNGELTIPAAVNAVNETIIGDSVFKDDITSLRFESAPEFIADYAFKKCKNLQNVSVCGDDENNSTRTALVNRYIPAFNGTPFMAGETQKKLDEMLSQIRATKGFDNMTDKEKALLAAKYLVHNTYYRTYSTSNTEFSLYPNNLYHTMDMSREAVYSGHAAMNVRFTECGGISMAYSLILDSLGIQNLLMGSEEHSLNQVRVGEKWYKVDLTPYCDARSTEIRESEYGLLHTLTGIQENIDLTDSEVVSGMNEGIFNSNLSEESTLSVWDEYDLFSNSKGKHIVKGDYFYFIYDDDNNILIYSSAGAVGKTALQKQMRNTAALNYDHIKAIDVSTQLSNKYITASGDKIKIFDQTFWLDENNNIKTNFFDNEFKYHGGNGKTVGTNWIVIYDHYFFLKDSQIALNLNGVYTPAYLKKNGNTIYGYDLNGNKLNGTYFYNDGYYGTYEWVFENGVFISTTAD</sequence>
<dbReference type="Proteomes" id="UP000019365">
    <property type="component" value="Unassembled WGS sequence"/>
</dbReference>
<dbReference type="PANTHER" id="PTHR45661:SF3">
    <property type="entry name" value="IG-LIKE DOMAIN-CONTAINING PROTEIN"/>
    <property type="match status" value="1"/>
</dbReference>
<keyword evidence="3" id="KW-1185">Reference proteome</keyword>
<dbReference type="PANTHER" id="PTHR45661">
    <property type="entry name" value="SURFACE ANTIGEN"/>
    <property type="match status" value="1"/>
</dbReference>
<protein>
    <recommendedName>
        <fullName evidence="4">Transglutaminase-like domain-containing protein</fullName>
    </recommendedName>
</protein>
<evidence type="ECO:0000313" key="3">
    <source>
        <dbReference type="Proteomes" id="UP000019365"/>
    </source>
</evidence>
<dbReference type="InterPro" id="IPR026906">
    <property type="entry name" value="LRR_5"/>
</dbReference>
<evidence type="ECO:0000313" key="2">
    <source>
        <dbReference type="EMBL" id="EWM52297.1"/>
    </source>
</evidence>
<dbReference type="PATRIC" id="fig|1341157.4.peg.3074"/>
<dbReference type="OrthoDB" id="1829114at2"/>
<dbReference type="InterPro" id="IPR032675">
    <property type="entry name" value="LRR_dom_sf"/>
</dbReference>
<dbReference type="EMBL" id="ATAX01000036">
    <property type="protein sequence ID" value="EWM52297.1"/>
    <property type="molecule type" value="Genomic_DNA"/>
</dbReference>